<feature type="transmembrane region" description="Helical" evidence="6">
    <location>
        <begin position="377"/>
        <end position="398"/>
    </location>
</feature>
<feature type="transmembrane region" description="Helical" evidence="6">
    <location>
        <begin position="351"/>
        <end position="371"/>
    </location>
</feature>
<keyword evidence="2" id="KW-1003">Cell membrane</keyword>
<comment type="caution">
    <text evidence="7">The sequence shown here is derived from an EMBL/GenBank/DDBJ whole genome shotgun (WGS) entry which is preliminary data.</text>
</comment>
<evidence type="ECO:0000256" key="2">
    <source>
        <dbReference type="ARBA" id="ARBA00022475"/>
    </source>
</evidence>
<evidence type="ECO:0000256" key="1">
    <source>
        <dbReference type="ARBA" id="ARBA00004429"/>
    </source>
</evidence>
<dbReference type="Gene3D" id="1.20.1250.20">
    <property type="entry name" value="MFS general substrate transporter like domains"/>
    <property type="match status" value="2"/>
</dbReference>
<feature type="transmembrane region" description="Helical" evidence="6">
    <location>
        <begin position="291"/>
        <end position="309"/>
    </location>
</feature>
<dbReference type="eggNOG" id="COG0738">
    <property type="taxonomic scope" value="Bacteria"/>
</dbReference>
<dbReference type="InterPro" id="IPR036259">
    <property type="entry name" value="MFS_trans_sf"/>
</dbReference>
<dbReference type="PANTHER" id="PTHR43702:SF12">
    <property type="entry name" value="N-ACETYL GLUCOSAMINE TRANSPORTER NAGP"/>
    <property type="match status" value="1"/>
</dbReference>
<feature type="transmembrane region" description="Helical" evidence="6">
    <location>
        <begin position="267"/>
        <end position="284"/>
    </location>
</feature>
<evidence type="ECO:0000256" key="6">
    <source>
        <dbReference type="SAM" id="Phobius"/>
    </source>
</evidence>
<evidence type="ECO:0000256" key="4">
    <source>
        <dbReference type="ARBA" id="ARBA00022989"/>
    </source>
</evidence>
<feature type="transmembrane region" description="Helical" evidence="6">
    <location>
        <begin position="38"/>
        <end position="65"/>
    </location>
</feature>
<feature type="transmembrane region" description="Helical" evidence="6">
    <location>
        <begin position="315"/>
        <end position="339"/>
    </location>
</feature>
<name>A4CAN9_9GAMM</name>
<feature type="transmembrane region" description="Helical" evidence="6">
    <location>
        <begin position="7"/>
        <end position="32"/>
    </location>
</feature>
<gene>
    <name evidence="7" type="ORF">PTD2_21567</name>
</gene>
<keyword evidence="8" id="KW-1185">Reference proteome</keyword>
<evidence type="ECO:0000313" key="8">
    <source>
        <dbReference type="Proteomes" id="UP000006201"/>
    </source>
</evidence>
<keyword evidence="5 6" id="KW-0472">Membrane</keyword>
<dbReference type="InterPro" id="IPR011701">
    <property type="entry name" value="MFS"/>
</dbReference>
<evidence type="ECO:0000256" key="5">
    <source>
        <dbReference type="ARBA" id="ARBA00023136"/>
    </source>
</evidence>
<dbReference type="OrthoDB" id="9795150at2"/>
<organism evidence="7 8">
    <name type="scientific">Pseudoalteromonas tunicata D2</name>
    <dbReference type="NCBI Taxonomy" id="87626"/>
    <lineage>
        <taxon>Bacteria</taxon>
        <taxon>Pseudomonadati</taxon>
        <taxon>Pseudomonadota</taxon>
        <taxon>Gammaproteobacteria</taxon>
        <taxon>Alteromonadales</taxon>
        <taxon>Pseudoalteromonadaceae</taxon>
        <taxon>Pseudoalteromonas</taxon>
    </lineage>
</organism>
<dbReference type="Proteomes" id="UP000006201">
    <property type="component" value="Unassembled WGS sequence"/>
</dbReference>
<feature type="transmembrane region" description="Helical" evidence="6">
    <location>
        <begin position="175"/>
        <end position="197"/>
    </location>
</feature>
<keyword evidence="4 6" id="KW-1133">Transmembrane helix</keyword>
<reference evidence="7 8" key="1">
    <citation type="submission" date="2006-02" db="EMBL/GenBank/DDBJ databases">
        <authorList>
            <person name="Moran M.A."/>
            <person name="Kjelleberg S."/>
            <person name="Egan S."/>
            <person name="Saunders N."/>
            <person name="Thomas T."/>
            <person name="Ferriera S."/>
            <person name="Johnson J."/>
            <person name="Kravitz S."/>
            <person name="Halpern A."/>
            <person name="Remington K."/>
            <person name="Beeson K."/>
            <person name="Tran B."/>
            <person name="Rogers Y.-H."/>
            <person name="Friedman R."/>
            <person name="Venter J.C."/>
        </authorList>
    </citation>
    <scope>NUCLEOTIDE SEQUENCE [LARGE SCALE GENOMIC DNA]</scope>
    <source>
        <strain evidence="7 8">D2</strain>
    </source>
</reference>
<protein>
    <submittedName>
        <fullName evidence="7">Glucose/galactose transporter</fullName>
    </submittedName>
</protein>
<sequence length="427" mass="46330">MKSNFVVVGLVLATFFVISFITNVLGPIFPALIESFSIGLALAGFFPFAFFVAYGVMSIPAGLLVQHKGEKFVMLVAFILAACGSLLFALMPVFYVAMLALFFIGTAMAMLQVAINPLLRSSGGKQHFAVYSVAAQLLFGSAATLSPLVYQYFVASIADQTALGQQLSVLIPSNMVWLSMYWLFALLCIVMVIIVFYTKISAVERQDDETVAGFSQSLLLFKDPTVLHFFFAIVAYVALEQGIANSIGVFLTQYHQVSDYAASEVVSQFWLLLTVGCLLGILLLKLCDAQHVLMLFSLGALFCLLNAIFTTDPTWSMWAFAGCGFCLSIMWSVLFSLALNSVSHSHGAISGILCTGIVGGAIISPLIGLMANMVGSLQLAMLLLLIPLSYISSVGIWAKPLVRNHRINLFRLLFSQKTAKPQSFSKS</sequence>
<accession>A4CAN9</accession>
<comment type="subcellular location">
    <subcellularLocation>
        <location evidence="1">Cell inner membrane</location>
        <topology evidence="1">Multi-pass membrane protein</topology>
    </subcellularLocation>
</comment>
<feature type="transmembrane region" description="Helical" evidence="6">
    <location>
        <begin position="128"/>
        <end position="155"/>
    </location>
</feature>
<evidence type="ECO:0000256" key="3">
    <source>
        <dbReference type="ARBA" id="ARBA00022692"/>
    </source>
</evidence>
<feature type="transmembrane region" description="Helical" evidence="6">
    <location>
        <begin position="96"/>
        <end position="116"/>
    </location>
</feature>
<dbReference type="STRING" id="87626.PTD2_21567"/>
<dbReference type="Pfam" id="PF07690">
    <property type="entry name" value="MFS_1"/>
    <property type="match status" value="1"/>
</dbReference>
<dbReference type="InterPro" id="IPR050375">
    <property type="entry name" value="MFS_TsgA-like"/>
</dbReference>
<feature type="transmembrane region" description="Helical" evidence="6">
    <location>
        <begin position="226"/>
        <end position="247"/>
    </location>
</feature>
<keyword evidence="3 6" id="KW-0812">Transmembrane</keyword>
<dbReference type="PANTHER" id="PTHR43702">
    <property type="entry name" value="L-FUCOSE-PROTON SYMPORTER"/>
    <property type="match status" value="1"/>
</dbReference>
<feature type="transmembrane region" description="Helical" evidence="6">
    <location>
        <begin position="72"/>
        <end position="90"/>
    </location>
</feature>
<dbReference type="EMBL" id="AAOH01000004">
    <property type="protein sequence ID" value="EAR28447.1"/>
    <property type="molecule type" value="Genomic_DNA"/>
</dbReference>
<dbReference type="AlphaFoldDB" id="A4CAN9"/>
<dbReference type="SUPFAM" id="SSF103473">
    <property type="entry name" value="MFS general substrate transporter"/>
    <property type="match status" value="1"/>
</dbReference>
<proteinExistence type="predicted"/>
<dbReference type="GO" id="GO:0022857">
    <property type="term" value="F:transmembrane transporter activity"/>
    <property type="evidence" value="ECO:0007669"/>
    <property type="project" value="InterPro"/>
</dbReference>
<dbReference type="HOGENOM" id="CLU_028452_2_2_6"/>
<dbReference type="RefSeq" id="WP_009840275.1">
    <property type="nucleotide sequence ID" value="NZ_CH959301.1"/>
</dbReference>
<dbReference type="GO" id="GO:0005886">
    <property type="term" value="C:plasma membrane"/>
    <property type="evidence" value="ECO:0007669"/>
    <property type="project" value="UniProtKB-SubCell"/>
</dbReference>
<evidence type="ECO:0000313" key="7">
    <source>
        <dbReference type="EMBL" id="EAR28447.1"/>
    </source>
</evidence>